<dbReference type="AlphaFoldDB" id="A0A4R3Y8R1"/>
<comment type="caution">
    <text evidence="2">The sequence shown here is derived from an EMBL/GenBank/DDBJ whole genome shotgun (WGS) entry which is preliminary data.</text>
</comment>
<reference evidence="2 3" key="1">
    <citation type="submission" date="2019-03" db="EMBL/GenBank/DDBJ databases">
        <title>Genomic Encyclopedia of Type Strains, Phase IV (KMG-IV): sequencing the most valuable type-strain genomes for metagenomic binning, comparative biology and taxonomic classification.</title>
        <authorList>
            <person name="Goeker M."/>
        </authorList>
    </citation>
    <scope>NUCLEOTIDE SEQUENCE [LARGE SCALE GENOMIC DNA]</scope>
    <source>
        <strain evidence="2 3">DSM 28140</strain>
    </source>
</reference>
<dbReference type="EMBL" id="SMCP01000003">
    <property type="protein sequence ID" value="TCV88735.1"/>
    <property type="molecule type" value="Genomic_DNA"/>
</dbReference>
<accession>A0A4R3Y8R1</accession>
<evidence type="ECO:0000313" key="2">
    <source>
        <dbReference type="EMBL" id="TCV88735.1"/>
    </source>
</evidence>
<evidence type="ECO:0000256" key="1">
    <source>
        <dbReference type="SAM" id="Phobius"/>
    </source>
</evidence>
<sequence>MISLQNQFPLMDIDGIQARSLAFIYSATTLLKYRLMYRFN</sequence>
<protein>
    <submittedName>
        <fullName evidence="2">Uncharacterized protein</fullName>
    </submittedName>
</protein>
<gene>
    <name evidence="2" type="ORF">EDC16_10389</name>
</gene>
<keyword evidence="1" id="KW-0812">Transmembrane</keyword>
<feature type="transmembrane region" description="Helical" evidence="1">
    <location>
        <begin position="16"/>
        <end position="35"/>
    </location>
</feature>
<organism evidence="2 3">
    <name type="scientific">Testudinibacter aquarius</name>
    <dbReference type="NCBI Taxonomy" id="1524974"/>
    <lineage>
        <taxon>Bacteria</taxon>
        <taxon>Pseudomonadati</taxon>
        <taxon>Pseudomonadota</taxon>
        <taxon>Gammaproteobacteria</taxon>
        <taxon>Pasteurellales</taxon>
        <taxon>Pasteurellaceae</taxon>
        <taxon>Testudinibacter</taxon>
    </lineage>
</organism>
<name>A0A4R3Y8R1_9PAST</name>
<proteinExistence type="predicted"/>
<dbReference type="Proteomes" id="UP000294619">
    <property type="component" value="Unassembled WGS sequence"/>
</dbReference>
<keyword evidence="1" id="KW-0472">Membrane</keyword>
<evidence type="ECO:0000313" key="3">
    <source>
        <dbReference type="Proteomes" id="UP000294619"/>
    </source>
</evidence>
<keyword evidence="1" id="KW-1133">Transmembrane helix</keyword>